<name>A0A915KCG0_ROMCU</name>
<dbReference type="Pfam" id="PF16589">
    <property type="entry name" value="BRCT_2"/>
    <property type="match status" value="1"/>
</dbReference>
<accession>A0A915KCG0</accession>
<dbReference type="CDD" id="cd18440">
    <property type="entry name" value="BRCT_PAXIP1_rpt6"/>
    <property type="match status" value="1"/>
</dbReference>
<evidence type="ECO:0000313" key="8">
    <source>
        <dbReference type="Proteomes" id="UP000887565"/>
    </source>
</evidence>
<dbReference type="PANTHER" id="PTHR23196:SF1">
    <property type="entry name" value="PAX-INTERACTING PROTEIN 1"/>
    <property type="match status" value="1"/>
</dbReference>
<protein>
    <recommendedName>
        <fullName evidence="4">PAX-interacting protein 1</fullName>
    </recommendedName>
    <alternativeName>
        <fullName evidence="5">PAX transactivation activation domain-interacting protein</fullName>
    </alternativeName>
</protein>
<dbReference type="SMART" id="SM00292">
    <property type="entry name" value="BRCT"/>
    <property type="match status" value="4"/>
</dbReference>
<feature type="domain" description="BRCT" evidence="7">
    <location>
        <begin position="152"/>
        <end position="207"/>
    </location>
</feature>
<evidence type="ECO:0000256" key="4">
    <source>
        <dbReference type="ARBA" id="ARBA00023858"/>
    </source>
</evidence>
<keyword evidence="3" id="KW-0539">Nucleus</keyword>
<proteinExistence type="predicted"/>
<dbReference type="CDD" id="cd17711">
    <property type="entry name" value="BRCT_PAXIP1_rpt3"/>
    <property type="match status" value="1"/>
</dbReference>
<dbReference type="Pfam" id="PF00533">
    <property type="entry name" value="BRCT"/>
    <property type="match status" value="1"/>
</dbReference>
<dbReference type="AlphaFoldDB" id="A0A915KCG0"/>
<evidence type="ECO:0000313" key="9">
    <source>
        <dbReference type="WBParaSite" id="nRc.2.0.1.t35791-RA"/>
    </source>
</evidence>
<dbReference type="Proteomes" id="UP000887565">
    <property type="component" value="Unplaced"/>
</dbReference>
<dbReference type="InterPro" id="IPR051579">
    <property type="entry name" value="DDR_Transcriptional_Reg"/>
</dbReference>
<feature type="compositionally biased region" description="Low complexity" evidence="6">
    <location>
        <begin position="18"/>
        <end position="35"/>
    </location>
</feature>
<evidence type="ECO:0000256" key="2">
    <source>
        <dbReference type="ARBA" id="ARBA00022763"/>
    </source>
</evidence>
<feature type="compositionally biased region" description="Pro residues" evidence="6">
    <location>
        <begin position="36"/>
        <end position="47"/>
    </location>
</feature>
<dbReference type="SUPFAM" id="SSF52113">
    <property type="entry name" value="BRCT domain"/>
    <property type="match status" value="3"/>
</dbReference>
<organism evidence="8 9">
    <name type="scientific">Romanomermis culicivorax</name>
    <name type="common">Nematode worm</name>
    <dbReference type="NCBI Taxonomy" id="13658"/>
    <lineage>
        <taxon>Eukaryota</taxon>
        <taxon>Metazoa</taxon>
        <taxon>Ecdysozoa</taxon>
        <taxon>Nematoda</taxon>
        <taxon>Enoplea</taxon>
        <taxon>Dorylaimia</taxon>
        <taxon>Mermithida</taxon>
        <taxon>Mermithoidea</taxon>
        <taxon>Mermithidae</taxon>
        <taxon>Romanomermis</taxon>
    </lineage>
</organism>
<evidence type="ECO:0000259" key="7">
    <source>
        <dbReference type="PROSITE" id="PS50172"/>
    </source>
</evidence>
<dbReference type="InterPro" id="IPR001357">
    <property type="entry name" value="BRCT_dom"/>
</dbReference>
<evidence type="ECO:0000256" key="6">
    <source>
        <dbReference type="SAM" id="MobiDB-lite"/>
    </source>
</evidence>
<keyword evidence="8" id="KW-1185">Reference proteome</keyword>
<evidence type="ECO:0000256" key="5">
    <source>
        <dbReference type="ARBA" id="ARBA00030146"/>
    </source>
</evidence>
<dbReference type="Pfam" id="PF16770">
    <property type="entry name" value="RTT107_BRCT_5"/>
    <property type="match status" value="1"/>
</dbReference>
<dbReference type="PROSITE" id="PS50172">
    <property type="entry name" value="BRCT"/>
    <property type="match status" value="3"/>
</dbReference>
<dbReference type="Pfam" id="PF12738">
    <property type="entry name" value="PTCB-BRCT"/>
    <property type="match status" value="1"/>
</dbReference>
<reference evidence="9" key="1">
    <citation type="submission" date="2022-11" db="UniProtKB">
        <authorList>
            <consortium name="WormBaseParasite"/>
        </authorList>
    </citation>
    <scope>IDENTIFICATION</scope>
</reference>
<dbReference type="Gene3D" id="3.40.50.10190">
    <property type="entry name" value="BRCT domain"/>
    <property type="match status" value="4"/>
</dbReference>
<dbReference type="InterPro" id="IPR036420">
    <property type="entry name" value="BRCT_dom_sf"/>
</dbReference>
<dbReference type="WBParaSite" id="nRc.2.0.1.t35791-RA">
    <property type="protein sequence ID" value="nRc.2.0.1.t35791-RA"/>
    <property type="gene ID" value="nRc.2.0.1.g35791"/>
</dbReference>
<dbReference type="PANTHER" id="PTHR23196">
    <property type="entry name" value="PAX TRANSCRIPTION ACTIVATION DOMAIN INTERACTING PROTEIN"/>
    <property type="match status" value="1"/>
</dbReference>
<feature type="domain" description="BRCT" evidence="7">
    <location>
        <begin position="401"/>
        <end position="482"/>
    </location>
</feature>
<feature type="domain" description="BRCT" evidence="7">
    <location>
        <begin position="242"/>
        <end position="292"/>
    </location>
</feature>
<sequence>MAQVRMTHNVVSVPPHPQQQNLNTTNNGQSMVTPGAAPPTPASPQNPIPQQHHGRPNVPQMYIIGGSGPINVHQHIRSSNPSVPRSPAFVSPPCSVNNGIQQMVNASQVNNTPSHPNINTYQQQQPQPLHRTVVVTEPPPQQQQQHDWRVCIVQYGGEVENSYTARCTHIVCDSLRNSIAQQAIKENKRCVSAQWLNDCVQLKRMQPPWKIVHFPSHYGDNKPCKNKIFAASGFDVNERLCIRQMTAAVGARYTSYLSKHNTLLLAKCLDGEKVAKAIEWKIPIVNVQWLYELFLGQQGALQSLNNPRYHQFLTKEALQMVNIDLFRIDPNSAPIPVLMGAWRSPIQVTPECWKNASERKQKLEDDVKLFPYKKLRLSPGPEEEDIRSKRNVQSMSFENAQPRIAFTGFYSLEVENLAKKALWLGAIVESNVRECTHLVTPDLKRTKKVLEALSLGRLIVLPAWIKQSYKQQRLLDCLEFIVKDEGNEKFFGFNVKLSIFKARQKPLFEEIVFYLTPSVQPSPTILTDLIQTSGGTILQQKPSINKIMDFQQNSIQLAIITCDNDIHLCQTWIEFGFPIHSAEFVLTGILRQEIDFQSYRIEPKSLQSSVLSILDCNMNNNNNPIINASSKILNANVNNIQIVQHII</sequence>
<evidence type="ECO:0000256" key="3">
    <source>
        <dbReference type="ARBA" id="ARBA00023242"/>
    </source>
</evidence>
<dbReference type="GO" id="GO:0044666">
    <property type="term" value="C:MLL3/4 complex"/>
    <property type="evidence" value="ECO:0007669"/>
    <property type="project" value="TreeGrafter"/>
</dbReference>
<comment type="subcellular location">
    <subcellularLocation>
        <location evidence="1">Nucleus</location>
    </subcellularLocation>
</comment>
<feature type="region of interest" description="Disordered" evidence="6">
    <location>
        <begin position="1"/>
        <end position="57"/>
    </location>
</feature>
<dbReference type="GO" id="GO:0006974">
    <property type="term" value="P:DNA damage response"/>
    <property type="evidence" value="ECO:0007669"/>
    <property type="project" value="UniProtKB-KW"/>
</dbReference>
<evidence type="ECO:0000256" key="1">
    <source>
        <dbReference type="ARBA" id="ARBA00004123"/>
    </source>
</evidence>
<keyword evidence="2" id="KW-0227">DNA damage</keyword>